<evidence type="ECO:0000256" key="1">
    <source>
        <dbReference type="ARBA" id="ARBA00004141"/>
    </source>
</evidence>
<dbReference type="Gene3D" id="3.40.50.2300">
    <property type="match status" value="2"/>
</dbReference>
<dbReference type="GO" id="GO:0015276">
    <property type="term" value="F:ligand-gated monoatomic ion channel activity"/>
    <property type="evidence" value="ECO:0007669"/>
    <property type="project" value="InterPro"/>
</dbReference>
<feature type="transmembrane region" description="Helical" evidence="15">
    <location>
        <begin position="850"/>
        <end position="871"/>
    </location>
</feature>
<evidence type="ECO:0000256" key="6">
    <source>
        <dbReference type="ARBA" id="ARBA00023065"/>
    </source>
</evidence>
<feature type="domain" description="Ionotropic glutamate receptor C-terminal" evidence="17">
    <location>
        <begin position="444"/>
        <end position="824"/>
    </location>
</feature>
<evidence type="ECO:0000259" key="17">
    <source>
        <dbReference type="SMART" id="SM00079"/>
    </source>
</evidence>
<dbReference type="InterPro" id="IPR028082">
    <property type="entry name" value="Peripla_BP_I"/>
</dbReference>
<dbReference type="Gene3D" id="1.10.287.70">
    <property type="match status" value="1"/>
</dbReference>
<evidence type="ECO:0000256" key="3">
    <source>
        <dbReference type="ARBA" id="ARBA00022692"/>
    </source>
</evidence>
<dbReference type="PANTHER" id="PTHR18966">
    <property type="entry name" value="IONOTROPIC GLUTAMATE RECEPTOR"/>
    <property type="match status" value="1"/>
</dbReference>
<keyword evidence="2" id="KW-0813">Transport</keyword>
<evidence type="ECO:0000256" key="16">
    <source>
        <dbReference type="SAM" id="SignalP"/>
    </source>
</evidence>
<sequence length="1297" mass="143984">MLLLVRVLVVLGVLVGAAVATDDLTIALLYSNIAPNSARAMEVAISEVNQQDQVLPETLLKGIAVSTGLEAQSSPAKTTTQLCNILRESKVAGIIGPFDSSHVRESAYLTSLIKMPLIAPTAADPYIEYGNWTASLYRLSPSNQVQAVAMADLVKHFGWERISIVYTDDAYGLTMRKFLKSELQVREVDVLADIRIKYTFNTTLVRELKGATGPKAWIKELLSKSTRVTVLLMPPAFAEVVLEAAAENSMIDSMYVWLATTPITQSFGNVYTTEGRIKGYYDGMLGLSPSLVLPDNKLARLDREYSKNGQRLTPVDVLVYEAVHFLASSMDGVYRSPTFPSEGITNYPGNCSTTELDWPMGERVYSQFEKKSVKTLSYDVVSFNRHLNASDTISKVGEWSEEGGLKISREPIWTHGSRDLPADKPTITEVKLRLGVLEDPPFIMYNYTRGRIKYSNCSAMENKEWCYTGISIDIIRHLQSKLNFDYEFIEPADGKFGNEVNGQWNGLIKEINEKRMDIGIVGFGTSHSREQAVNFGITIHPGGIRMATTRDVSVNDFFFFLKPFSFGVWASICGGIVLFFLAFFSFDRISPYGNYGGVNVKAKLCQCLKCENLLKKGFRDHWCPFQEDNELKHQMAIMNAPNSLWLSVCSFLAVAPADGIPKNWSGRLVLTVWWMVCLVLVSMYTANLAAFLTVSNEGVDISSAEDLVQQDDYTFGTIEGSITENLLQNSDDANLRLIYSRSNSTSSLREATTRMKIGSYIFMYGVGPLEKILSENCDLELIGDVLVDFGYAFAYQIGSPYIEDFNREMLVMQEKGMIKDFWDSYVNAHCEEGGFDAEADSLQIASLLGILYICIPGLVLAGVVFALEIVFSPKSRNGKRTKILDAVEAVFDDNVIPAGPPSEYTAMEKQRETGTYEVPAIADSLEYVSPELDQTLSSQMESIFLAPSHGGGPRATNGYCTDHSEENGVRHVELVSDASYTGWGGVNLSNGRSVRGYWEEKECRLPSLERELKAVYFLLKSFYKHEQCSPTDVTLYLDNQEAVNLINRVKPPTDFNASAASVSVARTLKLKIWEVAKRYELALTAVYYTGPRNSMAEVQSHQMPDTTDWLLPTRIFDRICDHFNVAPDIDLFASYHSYKCAVFVSRAEDPKSFKVDAFSLPWDSWDTVYCFPPFDSDQLLLRVARKISRSSCTVLLVIPWRKRARWFAEVQALATGPPLQLGSNVALRHPHDTTKVHPLQGAEGGGLQLAAVLCQSGSRKKGGFIPEITDTSLMGGNGNTTGPLSEGPLPSGLQFGS</sequence>
<evidence type="ECO:0000256" key="13">
    <source>
        <dbReference type="ARBA" id="ARBA00034100"/>
    </source>
</evidence>
<feature type="transmembrane region" description="Helical" evidence="15">
    <location>
        <begin position="566"/>
        <end position="586"/>
    </location>
</feature>
<accession>A0A1S6WN84</accession>
<keyword evidence="12" id="KW-0407">Ion channel</keyword>
<keyword evidence="16" id="KW-0732">Signal</keyword>
<dbReference type="InterPro" id="IPR019594">
    <property type="entry name" value="Glu/Gly-bd"/>
</dbReference>
<keyword evidence="4 15" id="KW-1133">Transmembrane helix</keyword>
<evidence type="ECO:0000256" key="4">
    <source>
        <dbReference type="ARBA" id="ARBA00022989"/>
    </source>
</evidence>
<keyword evidence="9" id="KW-0325">Glycoprotein</keyword>
<keyword evidence="6" id="KW-0406">Ion transport</keyword>
<name>A0A1S6WN84_HORCA</name>
<evidence type="ECO:0000259" key="18">
    <source>
        <dbReference type="SMART" id="SM00918"/>
    </source>
</evidence>
<evidence type="ECO:0000256" key="8">
    <source>
        <dbReference type="ARBA" id="ARBA00023170"/>
    </source>
</evidence>
<feature type="domain" description="Ionotropic glutamate receptor L-glutamate and glycine-binding" evidence="18">
    <location>
        <begin position="459"/>
        <end position="513"/>
    </location>
</feature>
<evidence type="ECO:0000256" key="12">
    <source>
        <dbReference type="ARBA" id="ARBA00023303"/>
    </source>
</evidence>
<keyword evidence="8 19" id="KW-0675">Receptor</keyword>
<evidence type="ECO:0000256" key="5">
    <source>
        <dbReference type="ARBA" id="ARBA00023018"/>
    </source>
</evidence>
<dbReference type="SUPFAM" id="SSF53822">
    <property type="entry name" value="Periplasmic binding protein-like I"/>
    <property type="match status" value="1"/>
</dbReference>
<comment type="subcellular location">
    <subcellularLocation>
        <location evidence="1">Membrane</location>
        <topology evidence="1">Multi-pass membrane protein</topology>
    </subcellularLocation>
    <subcellularLocation>
        <location evidence="13">Postsynaptic cell membrane</location>
    </subcellularLocation>
</comment>
<dbReference type="Gene3D" id="3.40.190.10">
    <property type="entry name" value="Periplasmic binding protein-like II"/>
    <property type="match status" value="1"/>
</dbReference>
<feature type="transmembrane region" description="Helical" evidence="15">
    <location>
        <begin position="672"/>
        <end position="694"/>
    </location>
</feature>
<feature type="region of interest" description="Disordered" evidence="14">
    <location>
        <begin position="1270"/>
        <end position="1297"/>
    </location>
</feature>
<feature type="chain" id="PRO_5012526378" evidence="16">
    <location>
        <begin position="21"/>
        <end position="1297"/>
    </location>
</feature>
<evidence type="ECO:0000256" key="14">
    <source>
        <dbReference type="SAM" id="MobiDB-lite"/>
    </source>
</evidence>
<dbReference type="InterPro" id="IPR001828">
    <property type="entry name" value="ANF_lig-bd_rcpt"/>
</dbReference>
<protein>
    <submittedName>
        <fullName evidence="19">Ionotropic glutamate receptor</fullName>
    </submittedName>
</protein>
<dbReference type="Pfam" id="PF10613">
    <property type="entry name" value="Lig_chan-Glu_bd"/>
    <property type="match status" value="1"/>
</dbReference>
<reference evidence="19" key="1">
    <citation type="submission" date="2016-09" db="EMBL/GenBank/DDBJ databases">
        <title>Transcriptomic survey across the phylum Ctenophora.</title>
        <authorList>
            <person name="Francis W.R."/>
            <person name="Haddock S.H.D."/>
        </authorList>
    </citation>
    <scope>NUCLEOTIDE SEQUENCE</scope>
    <source>
        <strain evidence="19">GOC2007-Trawl6</strain>
    </source>
</reference>
<evidence type="ECO:0000313" key="19">
    <source>
        <dbReference type="EMBL" id="AQX17746.1"/>
    </source>
</evidence>
<keyword evidence="11" id="KW-1071">Ligand-gated ion channel</keyword>
<feature type="signal peptide" evidence="16">
    <location>
        <begin position="1"/>
        <end position="20"/>
    </location>
</feature>
<dbReference type="SUPFAM" id="SSF53850">
    <property type="entry name" value="Periplasmic binding protein-like II"/>
    <property type="match status" value="1"/>
</dbReference>
<dbReference type="SMART" id="SM00918">
    <property type="entry name" value="Lig_chan-Glu_bd"/>
    <property type="match status" value="1"/>
</dbReference>
<dbReference type="SMART" id="SM00079">
    <property type="entry name" value="PBPe"/>
    <property type="match status" value="1"/>
</dbReference>
<feature type="transmembrane region" description="Helical" evidence="15">
    <location>
        <begin position="642"/>
        <end position="660"/>
    </location>
</feature>
<dbReference type="EMBL" id="KX853871">
    <property type="protein sequence ID" value="AQX17746.1"/>
    <property type="molecule type" value="mRNA"/>
</dbReference>
<keyword evidence="5" id="KW-0770">Synapse</keyword>
<dbReference type="Pfam" id="PF01094">
    <property type="entry name" value="ANF_receptor"/>
    <property type="match status" value="1"/>
</dbReference>
<keyword evidence="10" id="KW-0628">Postsynaptic cell membrane</keyword>
<keyword evidence="3 15" id="KW-0812">Transmembrane</keyword>
<evidence type="ECO:0000256" key="10">
    <source>
        <dbReference type="ARBA" id="ARBA00023257"/>
    </source>
</evidence>
<keyword evidence="7 15" id="KW-0472">Membrane</keyword>
<evidence type="ECO:0000256" key="9">
    <source>
        <dbReference type="ARBA" id="ARBA00023180"/>
    </source>
</evidence>
<dbReference type="GO" id="GO:0045211">
    <property type="term" value="C:postsynaptic membrane"/>
    <property type="evidence" value="ECO:0007669"/>
    <property type="project" value="UniProtKB-SubCell"/>
</dbReference>
<evidence type="ECO:0000256" key="7">
    <source>
        <dbReference type="ARBA" id="ARBA00023136"/>
    </source>
</evidence>
<dbReference type="CDD" id="cd09275">
    <property type="entry name" value="RNase_HI_RT_DIRS1"/>
    <property type="match status" value="1"/>
</dbReference>
<evidence type="ECO:0000256" key="2">
    <source>
        <dbReference type="ARBA" id="ARBA00022448"/>
    </source>
</evidence>
<dbReference type="Pfam" id="PF00060">
    <property type="entry name" value="Lig_chan"/>
    <property type="match status" value="1"/>
</dbReference>
<dbReference type="InterPro" id="IPR015683">
    <property type="entry name" value="Ionotropic_Glu_rcpt"/>
</dbReference>
<proteinExistence type="evidence at transcript level"/>
<evidence type="ECO:0000256" key="15">
    <source>
        <dbReference type="SAM" id="Phobius"/>
    </source>
</evidence>
<dbReference type="InterPro" id="IPR001320">
    <property type="entry name" value="Iontro_rcpt_C"/>
</dbReference>
<organism evidence="19">
    <name type="scientific">Hormiphora californensis</name>
    <name type="common">Sea gooseberry</name>
    <dbReference type="NCBI Taxonomy" id="1403702"/>
    <lineage>
        <taxon>Eukaryota</taxon>
        <taxon>Metazoa</taxon>
        <taxon>Ctenophora</taxon>
        <taxon>Tentaculata</taxon>
        <taxon>Cydippida</taxon>
        <taxon>Pleurobrachiidae</taxon>
        <taxon>Hormiphora</taxon>
    </lineage>
</organism>
<evidence type="ECO:0000256" key="11">
    <source>
        <dbReference type="ARBA" id="ARBA00023286"/>
    </source>
</evidence>